<evidence type="ECO:0000313" key="2">
    <source>
        <dbReference type="EMBL" id="VDM13608.1"/>
    </source>
</evidence>
<dbReference type="OrthoDB" id="5794312at2759"/>
<dbReference type="EMBL" id="UYWW01004589">
    <property type="protein sequence ID" value="VDM13608.1"/>
    <property type="molecule type" value="Genomic_DNA"/>
</dbReference>
<protein>
    <submittedName>
        <fullName evidence="2">Uncharacterized protein</fullName>
    </submittedName>
</protein>
<evidence type="ECO:0000256" key="1">
    <source>
        <dbReference type="SAM" id="MobiDB-lite"/>
    </source>
</evidence>
<sequence length="143" mass="15929">MDLLTHGNNETKSYLHEKMCGTPSSSSDCYPSKTIATQQTWHLLTAVEVGDSEQQSSSTPMDYQEQIGETTSSTQTKTEPGTMGSIYYFGANNQLLNCTSNTISKCSGQTLHQLSTSMQDRVHRQYRVCQLGREIVSRTPHNK</sequence>
<gene>
    <name evidence="2" type="ORF">WBA_LOCUS6994</name>
</gene>
<name>A0A3P7FS97_WUCBA</name>
<dbReference type="InParanoid" id="A0A3P7FS97"/>
<keyword evidence="3" id="KW-1185">Reference proteome</keyword>
<dbReference type="Proteomes" id="UP000270924">
    <property type="component" value="Unassembled WGS sequence"/>
</dbReference>
<feature type="compositionally biased region" description="Polar residues" evidence="1">
    <location>
        <begin position="52"/>
        <end position="79"/>
    </location>
</feature>
<reference evidence="2 3" key="1">
    <citation type="submission" date="2018-11" db="EMBL/GenBank/DDBJ databases">
        <authorList>
            <consortium name="Pathogen Informatics"/>
        </authorList>
    </citation>
    <scope>NUCLEOTIDE SEQUENCE [LARGE SCALE GENOMIC DNA]</scope>
</reference>
<accession>A0A3P7FS97</accession>
<evidence type="ECO:0000313" key="3">
    <source>
        <dbReference type="Proteomes" id="UP000270924"/>
    </source>
</evidence>
<feature type="region of interest" description="Disordered" evidence="1">
    <location>
        <begin position="49"/>
        <end position="80"/>
    </location>
</feature>
<proteinExistence type="predicted"/>
<organism evidence="2 3">
    <name type="scientific">Wuchereria bancrofti</name>
    <dbReference type="NCBI Taxonomy" id="6293"/>
    <lineage>
        <taxon>Eukaryota</taxon>
        <taxon>Metazoa</taxon>
        <taxon>Ecdysozoa</taxon>
        <taxon>Nematoda</taxon>
        <taxon>Chromadorea</taxon>
        <taxon>Rhabditida</taxon>
        <taxon>Spirurina</taxon>
        <taxon>Spiruromorpha</taxon>
        <taxon>Filarioidea</taxon>
        <taxon>Onchocercidae</taxon>
        <taxon>Wuchereria</taxon>
    </lineage>
</organism>
<dbReference type="AlphaFoldDB" id="A0A3P7FS97"/>